<sequence length="45" mass="5104">PNSGTENITQEKLQHIQKELKSSISSIELESFTKNTQVILDTFLI</sequence>
<gene>
    <name evidence="1" type="ORF">SPELUC_LOCUS8178</name>
</gene>
<comment type="caution">
    <text evidence="1">The sequence shown here is derived from an EMBL/GenBank/DDBJ whole genome shotgun (WGS) entry which is preliminary data.</text>
</comment>
<evidence type="ECO:0000313" key="1">
    <source>
        <dbReference type="EMBL" id="CAG8629634.1"/>
    </source>
</evidence>
<organism evidence="1 2">
    <name type="scientific">Cetraspora pellucida</name>
    <dbReference type="NCBI Taxonomy" id="1433469"/>
    <lineage>
        <taxon>Eukaryota</taxon>
        <taxon>Fungi</taxon>
        <taxon>Fungi incertae sedis</taxon>
        <taxon>Mucoromycota</taxon>
        <taxon>Glomeromycotina</taxon>
        <taxon>Glomeromycetes</taxon>
        <taxon>Diversisporales</taxon>
        <taxon>Gigasporaceae</taxon>
        <taxon>Cetraspora</taxon>
    </lineage>
</organism>
<name>A0ACA9N5A0_9GLOM</name>
<reference evidence="1" key="1">
    <citation type="submission" date="2021-06" db="EMBL/GenBank/DDBJ databases">
        <authorList>
            <person name="Kallberg Y."/>
            <person name="Tangrot J."/>
            <person name="Rosling A."/>
        </authorList>
    </citation>
    <scope>NUCLEOTIDE SEQUENCE</scope>
    <source>
        <strain evidence="1">28 12/20/2015</strain>
    </source>
</reference>
<evidence type="ECO:0000313" key="2">
    <source>
        <dbReference type="Proteomes" id="UP000789366"/>
    </source>
</evidence>
<accession>A0ACA9N5A0</accession>
<feature type="non-terminal residue" evidence="1">
    <location>
        <position position="1"/>
    </location>
</feature>
<protein>
    <submittedName>
        <fullName evidence="1">12158_t:CDS:1</fullName>
    </submittedName>
</protein>
<keyword evidence="2" id="KW-1185">Reference proteome</keyword>
<dbReference type="Proteomes" id="UP000789366">
    <property type="component" value="Unassembled WGS sequence"/>
</dbReference>
<proteinExistence type="predicted"/>
<dbReference type="EMBL" id="CAJVPW010011843">
    <property type="protein sequence ID" value="CAG8629634.1"/>
    <property type="molecule type" value="Genomic_DNA"/>
</dbReference>